<dbReference type="PANTHER" id="PTHR11878">
    <property type="entry name" value="SODIUM/CALCIUM EXCHANGER"/>
    <property type="match status" value="1"/>
</dbReference>
<keyword evidence="3" id="KW-0106">Calcium</keyword>
<evidence type="ECO:0000256" key="3">
    <source>
        <dbReference type="ARBA" id="ARBA00022837"/>
    </source>
</evidence>
<proteinExistence type="predicted"/>
<dbReference type="SUPFAM" id="SSF141072">
    <property type="entry name" value="CalX-like"/>
    <property type="match status" value="3"/>
</dbReference>
<keyword evidence="4" id="KW-0406">Ion transport</keyword>
<keyword evidence="2" id="KW-0677">Repeat</keyword>
<accession>A0A5P8VV76</accession>
<feature type="domain" description="Calx-beta" evidence="5">
    <location>
        <begin position="511"/>
        <end position="613"/>
    </location>
</feature>
<dbReference type="KEGG" id="nsh:GXM_01509"/>
<dbReference type="GO" id="GO:0030001">
    <property type="term" value="P:metal ion transport"/>
    <property type="evidence" value="ECO:0007669"/>
    <property type="project" value="TreeGrafter"/>
</dbReference>
<dbReference type="AlphaFoldDB" id="A0A5P8VV76"/>
<dbReference type="Proteomes" id="UP000326678">
    <property type="component" value="Chromosome Gxm1"/>
</dbReference>
<dbReference type="GO" id="GO:0016020">
    <property type="term" value="C:membrane"/>
    <property type="evidence" value="ECO:0007669"/>
    <property type="project" value="InterPro"/>
</dbReference>
<evidence type="ECO:0000256" key="4">
    <source>
        <dbReference type="ARBA" id="ARBA00023065"/>
    </source>
</evidence>
<keyword evidence="1" id="KW-0732">Signal</keyword>
<feature type="domain" description="Calx-beta" evidence="5">
    <location>
        <begin position="293"/>
        <end position="383"/>
    </location>
</feature>
<dbReference type="GO" id="GO:0007154">
    <property type="term" value="P:cell communication"/>
    <property type="evidence" value="ECO:0007669"/>
    <property type="project" value="InterPro"/>
</dbReference>
<keyword evidence="7" id="KW-1185">Reference proteome</keyword>
<dbReference type="PANTHER" id="PTHR11878:SF65">
    <property type="entry name" value="NA_CA-EXCHANGE PROTEIN, ISOFORM G"/>
    <property type="match status" value="1"/>
</dbReference>
<reference evidence="6 7" key="1">
    <citation type="submission" date="2019-10" db="EMBL/GenBank/DDBJ databases">
        <title>Genomic and transcriptomic insights into the perfect genentic adaptation of a filamentous nitrogen-fixing cyanobacterium to rice fields.</title>
        <authorList>
            <person name="Chen Z."/>
        </authorList>
    </citation>
    <scope>NUCLEOTIDE SEQUENCE [LARGE SCALE GENOMIC DNA]</scope>
    <source>
        <strain evidence="6">CCNUC1</strain>
    </source>
</reference>
<gene>
    <name evidence="6" type="ORF">GXM_01509</name>
</gene>
<feature type="domain" description="Calx-beta" evidence="5">
    <location>
        <begin position="396"/>
        <end position="498"/>
    </location>
</feature>
<dbReference type="Gene3D" id="2.60.40.2030">
    <property type="match status" value="3"/>
</dbReference>
<dbReference type="RefSeq" id="WP_152588474.1">
    <property type="nucleotide sequence ID" value="NZ_CP045226.1"/>
</dbReference>
<organism evidence="6 7">
    <name type="scientific">Nostoc sphaeroides CCNUC1</name>
    <dbReference type="NCBI Taxonomy" id="2653204"/>
    <lineage>
        <taxon>Bacteria</taxon>
        <taxon>Bacillati</taxon>
        <taxon>Cyanobacteriota</taxon>
        <taxon>Cyanophyceae</taxon>
        <taxon>Nostocales</taxon>
        <taxon>Nostocaceae</taxon>
        <taxon>Nostoc</taxon>
    </lineage>
</organism>
<sequence length="934" mass="101413">MFESQLPQQNPLDPSLKFSFNNSEFNPEFHNEIFSSLRNKGEFSLPKIEINNLIDSSYFNDYENLLYNFWQPSTIEANATTSPISLTGNTKDLPLVYPVEINQDALLIARNHSYSSEISLNSNTISGVLQQDVYLTLQKFVQSPNFEQMIQSIFGTNVNPEKINRITEQWQAGDFSKLPKIEVREESVFPTNTLGAFAGATDKIYLSQGLLNSGNTAIIGDTILEEIGHWLDKQFNFVDTPGDEGQMFTAVVRGQKLSPVKIAEIRAEDDSTMIFVDGQFLKVEQSSIVLPTINITAKDANAGETLAGQTANSGQFTLTRIVNITSSLQVNYTITGTATNSTDYNKLTNSVTFAAGSTTALINITPIDDGQFEGNETVVLTLATSTNYNLGTAKNATVNIADNDKPIITISATDINAGETLAGQTANPGQFTLTRTGNNTSALTVNYIVAGTATNSADYNKLTNAVTFAAGSSTALINITPIDDGQFEGNETVVLTLATSTNYNLGTAKNATVNIADNDKPIITISATDINAGETLVGKPTNPGQFTLTRTGNVVSALTVNYTIAGTAINSTDYSNLSGNATFMAGAATTLVTVIPKDDSIFERNESVILTLAAGNAYTLGNAQTATVTLTDKNSPNNSNQSPILIGIPNNFVMGKSNYDSYMSGSDYYVDPQRVIAKFDSDIQGVNILGWKPFESFSLERILKDTFKTLVASGTWFKNGDPSVTLPFYQDFLSGRGGETVLYANNRLVQEAKNNPNLNFNNKITQAKNLISSKINQQFNQGFIDGNIMIRDIQNKIDIPHISFENGNLFIIIHGIQKAEISMNNFIISLNNNGNGGTWSGNLRYTLYDDFGFSLDSDVGQTGLNIIRLMNQTVDSIKSLDVSKIKNNIEDLGKEIAKASVLDLGYVLQKYGSANAYGIKMYVEEQISGNFGVS</sequence>
<dbReference type="InterPro" id="IPR038081">
    <property type="entry name" value="CalX-like_sf"/>
</dbReference>
<evidence type="ECO:0000256" key="2">
    <source>
        <dbReference type="ARBA" id="ARBA00022737"/>
    </source>
</evidence>
<evidence type="ECO:0000259" key="5">
    <source>
        <dbReference type="SMART" id="SM00237"/>
    </source>
</evidence>
<evidence type="ECO:0000313" key="6">
    <source>
        <dbReference type="EMBL" id="QFS44036.1"/>
    </source>
</evidence>
<evidence type="ECO:0000256" key="1">
    <source>
        <dbReference type="ARBA" id="ARBA00022729"/>
    </source>
</evidence>
<dbReference type="Pfam" id="PF03160">
    <property type="entry name" value="Calx-beta"/>
    <property type="match status" value="2"/>
</dbReference>
<dbReference type="InterPro" id="IPR003644">
    <property type="entry name" value="Calx_beta"/>
</dbReference>
<protein>
    <submittedName>
        <fullName evidence="6">Outer membrane adhesin like protein</fullName>
    </submittedName>
</protein>
<dbReference type="SMART" id="SM00237">
    <property type="entry name" value="Calx_beta"/>
    <property type="match status" value="3"/>
</dbReference>
<name>A0A5P8VV76_9NOSO</name>
<dbReference type="EMBL" id="CP045226">
    <property type="protein sequence ID" value="QFS44036.1"/>
    <property type="molecule type" value="Genomic_DNA"/>
</dbReference>
<keyword evidence="4" id="KW-0813">Transport</keyword>
<dbReference type="InterPro" id="IPR051171">
    <property type="entry name" value="CaCA"/>
</dbReference>
<evidence type="ECO:0000313" key="7">
    <source>
        <dbReference type="Proteomes" id="UP000326678"/>
    </source>
</evidence>